<dbReference type="PANTHER" id="PTHR18978">
    <property type="entry name" value="GRIP-1 ASSOCIATED PROTEIN 1"/>
    <property type="match status" value="1"/>
</dbReference>
<reference evidence="22" key="2">
    <citation type="journal article" date="2013" name="Nat. Commun.">
        <title>Genome of the Chinese tree shrew.</title>
        <authorList>
            <person name="Fan Y."/>
            <person name="Huang Z.Y."/>
            <person name="Cao C.C."/>
            <person name="Chen C.S."/>
            <person name="Chen Y.X."/>
            <person name="Fan D.D."/>
            <person name="He J."/>
            <person name="Hou H.L."/>
            <person name="Hu L."/>
            <person name="Hu X.T."/>
            <person name="Jiang X.T."/>
            <person name="Lai R."/>
            <person name="Lang Y.S."/>
            <person name="Liang B."/>
            <person name="Liao S.G."/>
            <person name="Mu D."/>
            <person name="Ma Y.Y."/>
            <person name="Niu Y.Y."/>
            <person name="Sun X.Q."/>
            <person name="Xia J.Q."/>
            <person name="Xiao J."/>
            <person name="Xiong Z.Q."/>
            <person name="Xu L."/>
            <person name="Yang L."/>
            <person name="Zhang Y."/>
            <person name="Zhao W."/>
            <person name="Zhao X.D."/>
            <person name="Zheng Y.T."/>
            <person name="Zhou J.M."/>
            <person name="Zhu Y.B."/>
            <person name="Zhang G.J."/>
            <person name="Wang J."/>
            <person name="Yao Y.G."/>
        </authorList>
    </citation>
    <scope>NUCLEOTIDE SEQUENCE [LARGE SCALE GENOMIC DNA]</scope>
</reference>
<dbReference type="Pfam" id="PF15951">
    <property type="entry name" value="MITF_TFEB_C_3_N"/>
    <property type="match status" value="1"/>
</dbReference>
<evidence type="ECO:0000256" key="9">
    <source>
        <dbReference type="ARBA" id="ARBA00023121"/>
    </source>
</evidence>
<keyword evidence="18" id="KW-0175">Coiled coil</keyword>
<evidence type="ECO:0000313" key="22">
    <source>
        <dbReference type="Proteomes" id="UP000011518"/>
    </source>
</evidence>
<dbReference type="GO" id="GO:0098998">
    <property type="term" value="C:extrinsic component of postsynaptic early endosome membrane"/>
    <property type="evidence" value="ECO:0007669"/>
    <property type="project" value="TreeGrafter"/>
</dbReference>
<evidence type="ECO:0000256" key="18">
    <source>
        <dbReference type="SAM" id="Coils"/>
    </source>
</evidence>
<dbReference type="STRING" id="246437.L8YDL3"/>
<feature type="region of interest" description="Disordered" evidence="19">
    <location>
        <begin position="1335"/>
        <end position="1360"/>
    </location>
</feature>
<dbReference type="GO" id="GO:0098978">
    <property type="term" value="C:glutamatergic synapse"/>
    <property type="evidence" value="ECO:0007669"/>
    <property type="project" value="TreeGrafter"/>
</dbReference>
<keyword evidence="7" id="KW-0072">Autophagy</keyword>
<keyword evidence="9" id="KW-0446">Lipid-binding</keyword>
<evidence type="ECO:0000256" key="14">
    <source>
        <dbReference type="ARBA" id="ARBA00025740"/>
    </source>
</evidence>
<evidence type="ECO:0000259" key="20">
    <source>
        <dbReference type="PROSITE" id="PS50888"/>
    </source>
</evidence>
<dbReference type="InterPro" id="IPR031867">
    <property type="entry name" value="MiT/TFE_N"/>
</dbReference>
<sequence>MTQQPLRGVTSLRFNQDQSCFCCAMETGVRIYNVEPLMEKGHLDHEQVGSMGLVETLHSSNLLALVGGGSSPKFSEISAVLIWDDARDGKDSKDKLVLEFTFTKPVLAVRMRHDKIVIVLRNRIYVYSFPDNPRKLFEFDTRDNPKGLCDLCPSLEKQLLVFPGHKCGSLQLVDLASTKPGTSSAPFTINAHQSDVACVSLNQPGTVVASASQKGTLIRLFDTQSKEKLVELRRGTDPATLYCINFSHDSSFLCASSDKGTVHIFALKDTRLNRRSALARVGKVGPMIGQYVDSQWSLASFTVPAESACICAFGRNTSKNVNSVIAICVDGTFHKYVFTPDGNCNREAFDVLPISLQATPATPATLSTSSSAGGSRTPAMSSSSSSRVLLRQQLMPAQGQGERREQAAAAPFPSPAPASPAISVVGVSAGGHTLGRPPPAQVPREVLKVQTHLENPTRYHLQQARRQQVKQYLSTTLGPKLASQALTPPPGPASAQPLPAPEAAHTTGPTGSAPNSPMALLTIGSSSEKEIDDVIDEIISLESSYNDEMLSYLPGGTAGLQLPSTLPVSGNLLDVYNSQGVATPAITVSNSCPAELPNIKREISETEAKALLKERQKKDNHNLIERRRRFNINDRIKELGTLIPKSSDPEMRWNKGTILKASVDYIRKLQKEQQRSKDLESRQRSLEQANRSLQLRIQPNRNIDRRHALRLRRKLAGGGGRNMAQALSEEEFQRMQAQLLELRTNNYQLSDELRKNGVELTSLRQKVAYLDKEFSKAQKALSKSKKAQLCSQIEQLEQENQQLKDGTAGAGSAQAEPLVDGELLRLQAENTALQKNVAALQERYGKDARRPSAVSDGQGDPPGGPAPTISAPMPLAEVELKWEMEKEEKRLLWEQLQGLESSKQAETSRLQEELAKLSEKLKKKQESFCRLQTEKETLFNDSRNKIEELQQRKEADLKAQLARTQKLQQELEAANQSLAELRDQRQGERLEHAAALRALQDQVSIQSADAQEQVEGLLAENNALRTSLAALEQIQTAKTQELNMLREQTTGLATELQQRQAEYEDLMGQKDDLNSQLQSAEKRKAMLDELAMETLQEKSQHKEELGAIRLRHEKEVLGVRARYERELRELHEDKKRQEEELRGQIKEEKARTRELENLQQTVEELQAQVHSMDGAKGWFERRLKEAEESLLQQQQEQEEALKQCREQHAAELKGKEEELQGVRDQLLQAQEERDNHLKTISSLKQEVKDTVDGQRILEKKGSAALKDLKRQLHLERKRADKLQEQLLDILTNSKSRSGLEELVLSEMNSPSRTQTGDSSSISSFSYREILREKESSAVPARSLSSSPQAQPPRPAELSDEEVAELFQRLAETQQEKWMLEEKVKHLEVSSASMAEDLCRKSAIIETYVMDSRIDVSVAAGHTDRSGLGSVLRDLVKPGDENLREMNKKLQNMLEEQLTKNMHLHKASDMEVLSQEIVRLSKECVGSPDPDLEPGEAS</sequence>
<dbReference type="Gene3D" id="2.130.10.10">
    <property type="entry name" value="YVTN repeat-like/Quinoprotein amine dehydrogenase"/>
    <property type="match status" value="1"/>
</dbReference>
<accession>L8YDL3</accession>
<name>L8YDL3_TUPCH</name>
<dbReference type="FunFam" id="4.10.280.10:FF:000003">
    <property type="entry name" value="microphthalmia-associated transcription factor isoform X1"/>
    <property type="match status" value="1"/>
</dbReference>
<evidence type="ECO:0000256" key="8">
    <source>
        <dbReference type="ARBA" id="ARBA00023015"/>
    </source>
</evidence>
<dbReference type="InterPro" id="IPR011598">
    <property type="entry name" value="bHLH_dom"/>
</dbReference>
<dbReference type="SUPFAM" id="SSF47459">
    <property type="entry name" value="HLH, helix-loop-helix DNA-binding domain"/>
    <property type="match status" value="1"/>
</dbReference>
<dbReference type="InterPro" id="IPR036322">
    <property type="entry name" value="WD40_repeat_dom_sf"/>
</dbReference>
<dbReference type="FunFam" id="2.130.10.10:FF:000154">
    <property type="entry name" value="WD repeat domain phosphoinositide-interacting protein 4"/>
    <property type="match status" value="1"/>
</dbReference>
<protein>
    <recommendedName>
        <fullName evidence="4">WD repeat domain phosphoinositide-interacting protein 4</fullName>
    </recommendedName>
    <alternativeName>
        <fullName evidence="15">WD repeat-containing protein 45</fullName>
    </alternativeName>
</protein>
<feature type="region of interest" description="Disordered" evidence="19">
    <location>
        <begin position="842"/>
        <end position="871"/>
    </location>
</feature>
<dbReference type="InterPro" id="IPR048720">
    <property type="entry name" value="PROPPIN"/>
</dbReference>
<comment type="similarity">
    <text evidence="3">Belongs to the MiT/TFE family.</text>
</comment>
<feature type="region of interest" description="Disordered" evidence="19">
    <location>
        <begin position="362"/>
        <end position="417"/>
    </location>
</feature>
<keyword evidence="6" id="KW-0677">Repeat</keyword>
<evidence type="ECO:0000256" key="13">
    <source>
        <dbReference type="ARBA" id="ARBA00023242"/>
    </source>
</evidence>
<dbReference type="eggNOG" id="ENOG502QTUD">
    <property type="taxonomic scope" value="Eukaryota"/>
</dbReference>
<evidence type="ECO:0000256" key="6">
    <source>
        <dbReference type="ARBA" id="ARBA00022737"/>
    </source>
</evidence>
<dbReference type="GO" id="GO:0005634">
    <property type="term" value="C:nucleus"/>
    <property type="evidence" value="ECO:0007669"/>
    <property type="project" value="UniProtKB-SubCell"/>
</dbReference>
<dbReference type="Pfam" id="PF00010">
    <property type="entry name" value="HLH"/>
    <property type="match status" value="1"/>
</dbReference>
<dbReference type="PANTHER" id="PTHR18978:SF1">
    <property type="entry name" value="GRIP1-ASSOCIATED PROTEIN 1"/>
    <property type="match status" value="1"/>
</dbReference>
<dbReference type="InterPro" id="IPR036638">
    <property type="entry name" value="HLH_DNA-bd_sf"/>
</dbReference>
<dbReference type="InterPro" id="IPR026204">
    <property type="entry name" value="GRIPAP1"/>
</dbReference>
<dbReference type="GO" id="GO:0006914">
    <property type="term" value="P:autophagy"/>
    <property type="evidence" value="ECO:0007669"/>
    <property type="project" value="UniProtKB-KW"/>
</dbReference>
<keyword evidence="11" id="KW-0010">Activator</keyword>
<evidence type="ECO:0000256" key="4">
    <source>
        <dbReference type="ARBA" id="ARBA00019984"/>
    </source>
</evidence>
<evidence type="ECO:0000256" key="17">
    <source>
        <dbReference type="ARBA" id="ARBA00063869"/>
    </source>
</evidence>
<dbReference type="GO" id="GO:0099158">
    <property type="term" value="P:regulation of recycling endosome localization within postsynapse"/>
    <property type="evidence" value="ECO:0007669"/>
    <property type="project" value="TreeGrafter"/>
</dbReference>
<evidence type="ECO:0000313" key="21">
    <source>
        <dbReference type="EMBL" id="ELV13045.1"/>
    </source>
</evidence>
<dbReference type="GO" id="GO:0003677">
    <property type="term" value="F:DNA binding"/>
    <property type="evidence" value="ECO:0007669"/>
    <property type="project" value="UniProtKB-KW"/>
</dbReference>
<evidence type="ECO:0000256" key="2">
    <source>
        <dbReference type="ARBA" id="ARBA00004329"/>
    </source>
</evidence>
<evidence type="ECO:0000256" key="15">
    <source>
        <dbReference type="ARBA" id="ARBA00030867"/>
    </source>
</evidence>
<reference evidence="22" key="1">
    <citation type="submission" date="2012-07" db="EMBL/GenBank/DDBJ databases">
        <title>Genome of the Chinese tree shrew, a rising model animal genetically related to primates.</title>
        <authorList>
            <person name="Zhang G."/>
            <person name="Fan Y."/>
            <person name="Yao Y."/>
            <person name="Huang Z."/>
        </authorList>
    </citation>
    <scope>NUCLEOTIDE SEQUENCE [LARGE SCALE GENOMIC DNA]</scope>
</reference>
<dbReference type="GO" id="GO:0098837">
    <property type="term" value="C:postsynaptic recycling endosome"/>
    <property type="evidence" value="ECO:0007669"/>
    <property type="project" value="TreeGrafter"/>
</dbReference>
<dbReference type="GO" id="GO:1905244">
    <property type="term" value="P:regulation of modification of synaptic structure"/>
    <property type="evidence" value="ECO:0007669"/>
    <property type="project" value="TreeGrafter"/>
</dbReference>
<dbReference type="PROSITE" id="PS50888">
    <property type="entry name" value="BHLH"/>
    <property type="match status" value="1"/>
</dbReference>
<dbReference type="SMART" id="SM00353">
    <property type="entry name" value="HLH"/>
    <property type="match status" value="1"/>
</dbReference>
<feature type="region of interest" description="Disordered" evidence="19">
    <location>
        <begin position="481"/>
        <end position="519"/>
    </location>
</feature>
<evidence type="ECO:0000256" key="5">
    <source>
        <dbReference type="ARBA" id="ARBA00022574"/>
    </source>
</evidence>
<proteinExistence type="inferred from homology"/>
<comment type="function">
    <text evidence="16">Component of the autophagy machinery that controls the major intracellular degradation process by which cytoplasmic materials are packaged into autophagosomes and delivered to lysosomes for degradation. Binds phosphatidylinositol 3-phosphate (PtdIns3P). Activated by the STK11/AMPK signaling pathway upon starvation, WDR45 is involved in autophagosome assembly downstream of WIPI2, regulating the size of forming autophagosomes. Together with WIPI1, promotes ATG2 (ATG2A or ATG2B)-mediated lipid transfer by enhancing ATG2-association with phosphatidylinositol 3-monophosphate (PI3P)-containing membranes. Probably recruited to membranes through its PtdIns3P activity.</text>
</comment>
<dbReference type="GO" id="GO:0046983">
    <property type="term" value="F:protein dimerization activity"/>
    <property type="evidence" value="ECO:0007669"/>
    <property type="project" value="InterPro"/>
</dbReference>
<dbReference type="InterPro" id="IPR001680">
    <property type="entry name" value="WD40_rpt"/>
</dbReference>
<dbReference type="SUPFAM" id="SSF50978">
    <property type="entry name" value="WD40 repeat-like"/>
    <property type="match status" value="1"/>
</dbReference>
<feature type="region of interest" description="Disordered" evidence="19">
    <location>
        <begin position="673"/>
        <end position="693"/>
    </location>
</feature>
<dbReference type="InParanoid" id="L8YDL3"/>
<evidence type="ECO:0000256" key="19">
    <source>
        <dbReference type="SAM" id="MobiDB-lite"/>
    </source>
</evidence>
<dbReference type="GO" id="GO:0099152">
    <property type="term" value="P:regulation of neurotransmitter receptor transport, endosome to postsynaptic membrane"/>
    <property type="evidence" value="ECO:0007669"/>
    <property type="project" value="TreeGrafter"/>
</dbReference>
<feature type="compositionally biased region" description="Basic and acidic residues" evidence="19">
    <location>
        <begin position="673"/>
        <end position="685"/>
    </location>
</feature>
<dbReference type="EMBL" id="KB363179">
    <property type="protein sequence ID" value="ELV13045.1"/>
    <property type="molecule type" value="Genomic_DNA"/>
</dbReference>
<keyword evidence="10" id="KW-0238">DNA-binding</keyword>
<dbReference type="Gene3D" id="4.10.280.10">
    <property type="entry name" value="Helix-loop-helix DNA-binding domain"/>
    <property type="match status" value="1"/>
</dbReference>
<evidence type="ECO:0000256" key="11">
    <source>
        <dbReference type="ARBA" id="ARBA00023159"/>
    </source>
</evidence>
<dbReference type="GO" id="GO:0000407">
    <property type="term" value="C:phagophore assembly site"/>
    <property type="evidence" value="ECO:0007669"/>
    <property type="project" value="UniProtKB-SubCell"/>
</dbReference>
<comment type="subcellular location">
    <subcellularLocation>
        <location evidence="1">Nucleus</location>
    </subcellularLocation>
    <subcellularLocation>
        <location evidence="2">Preautophagosomal structure</location>
    </subcellularLocation>
</comment>
<keyword evidence="5" id="KW-0853">WD repeat</keyword>
<dbReference type="Proteomes" id="UP000011518">
    <property type="component" value="Unassembled WGS sequence"/>
</dbReference>
<keyword evidence="13" id="KW-0539">Nucleus</keyword>
<evidence type="ECO:0000256" key="3">
    <source>
        <dbReference type="ARBA" id="ARBA00008289"/>
    </source>
</evidence>
<dbReference type="FunCoup" id="L8YDL3">
    <property type="interactions" value="1792"/>
</dbReference>
<dbReference type="InterPro" id="IPR015943">
    <property type="entry name" value="WD40/YVTN_repeat-like_dom_sf"/>
</dbReference>
<evidence type="ECO:0000256" key="12">
    <source>
        <dbReference type="ARBA" id="ARBA00023163"/>
    </source>
</evidence>
<comment type="similarity">
    <text evidence="14">Belongs to the WD repeat PROPPIN family.</text>
</comment>
<keyword evidence="22" id="KW-1185">Reference proteome</keyword>
<evidence type="ECO:0000256" key="16">
    <source>
        <dbReference type="ARBA" id="ARBA00057674"/>
    </source>
</evidence>
<feature type="domain" description="BHLH" evidence="20">
    <location>
        <begin position="616"/>
        <end position="669"/>
    </location>
</feature>
<keyword evidence="8" id="KW-0805">Transcription regulation</keyword>
<feature type="compositionally biased region" description="Low complexity" evidence="19">
    <location>
        <begin position="1336"/>
        <end position="1348"/>
    </location>
</feature>
<feature type="coiled-coil region" evidence="18">
    <location>
        <begin position="900"/>
        <end position="1285"/>
    </location>
</feature>
<feature type="compositionally biased region" description="Low complexity" evidence="19">
    <location>
        <begin position="362"/>
        <end position="386"/>
    </location>
</feature>
<evidence type="ECO:0000256" key="10">
    <source>
        <dbReference type="ARBA" id="ARBA00023125"/>
    </source>
</evidence>
<dbReference type="GO" id="GO:0008289">
    <property type="term" value="F:lipid binding"/>
    <property type="evidence" value="ECO:0007669"/>
    <property type="project" value="UniProtKB-KW"/>
</dbReference>
<dbReference type="SMART" id="SM00320">
    <property type="entry name" value="WD40"/>
    <property type="match status" value="4"/>
</dbReference>
<dbReference type="GO" id="GO:0098887">
    <property type="term" value="P:neurotransmitter receptor transport, endosome to postsynaptic membrane"/>
    <property type="evidence" value="ECO:0007669"/>
    <property type="project" value="TreeGrafter"/>
</dbReference>
<gene>
    <name evidence="21" type="ORF">TREES_T100002131</name>
</gene>
<evidence type="ECO:0000256" key="1">
    <source>
        <dbReference type="ARBA" id="ARBA00004123"/>
    </source>
</evidence>
<organism evidence="21 22">
    <name type="scientific">Tupaia chinensis</name>
    <name type="common">Chinese tree shrew</name>
    <name type="synonym">Tupaia belangeri chinensis</name>
    <dbReference type="NCBI Taxonomy" id="246437"/>
    <lineage>
        <taxon>Eukaryota</taxon>
        <taxon>Metazoa</taxon>
        <taxon>Chordata</taxon>
        <taxon>Craniata</taxon>
        <taxon>Vertebrata</taxon>
        <taxon>Euteleostomi</taxon>
        <taxon>Mammalia</taxon>
        <taxon>Eutheria</taxon>
        <taxon>Euarchontoglires</taxon>
        <taxon>Scandentia</taxon>
        <taxon>Tupaiidae</taxon>
        <taxon>Tupaia</taxon>
    </lineage>
</organism>
<dbReference type="Pfam" id="PF21032">
    <property type="entry name" value="PROPPIN"/>
    <property type="match status" value="1"/>
</dbReference>
<keyword evidence="12" id="KW-0804">Transcription</keyword>
<evidence type="ECO:0000256" key="7">
    <source>
        <dbReference type="ARBA" id="ARBA00023006"/>
    </source>
</evidence>
<comment type="subunit">
    <text evidence="17">Interacts with WIPI1. Interacts with WIPI2. Interacts with ATG2A and ATG2B. Interacts with ULK1. May interact with the PRKAA1, PRKAA2, PRKAB1 and PRKAG1 subunits of the AMPK kinase. May interact with NUDC.</text>
</comment>